<dbReference type="EMBL" id="JAUEPR010000033">
    <property type="protein sequence ID" value="KAK0473474.1"/>
    <property type="molecule type" value="Genomic_DNA"/>
</dbReference>
<evidence type="ECO:0000313" key="2">
    <source>
        <dbReference type="Proteomes" id="UP001175227"/>
    </source>
</evidence>
<proteinExistence type="predicted"/>
<dbReference type="Proteomes" id="UP001175227">
    <property type="component" value="Unassembled WGS sequence"/>
</dbReference>
<protein>
    <recommendedName>
        <fullName evidence="3">Aminoglycoside phosphotransferase domain-containing protein</fullName>
    </recommendedName>
</protein>
<sequence length="132" mass="14397">MGFARGFGKLLGTSDSGYARNKDINLEALVKRLEGKTQCLCETLFPAGQTEHYRIYTATMEIHKKVLVRIYSPTTTNARGSVKHPGEMLCAEAATLRFLKCSNPTIPVPTPICCDDDLDGLVGGALHREILG</sequence>
<accession>A0AA39U8Q2</accession>
<comment type="caution">
    <text evidence="1">The sequence shown here is derived from an EMBL/GenBank/DDBJ whole genome shotgun (WGS) entry which is preliminary data.</text>
</comment>
<name>A0AA39U8Q2_9AGAR</name>
<evidence type="ECO:0000313" key="1">
    <source>
        <dbReference type="EMBL" id="KAK0473474.1"/>
    </source>
</evidence>
<evidence type="ECO:0008006" key="3">
    <source>
        <dbReference type="Google" id="ProtNLM"/>
    </source>
</evidence>
<reference evidence="1" key="1">
    <citation type="submission" date="2023-06" db="EMBL/GenBank/DDBJ databases">
        <authorList>
            <consortium name="Lawrence Berkeley National Laboratory"/>
            <person name="Ahrendt S."/>
            <person name="Sahu N."/>
            <person name="Indic B."/>
            <person name="Wong-Bajracharya J."/>
            <person name="Merenyi Z."/>
            <person name="Ke H.-M."/>
            <person name="Monk M."/>
            <person name="Kocsube S."/>
            <person name="Drula E."/>
            <person name="Lipzen A."/>
            <person name="Balint B."/>
            <person name="Henrissat B."/>
            <person name="Andreopoulos B."/>
            <person name="Martin F.M."/>
            <person name="Harder C.B."/>
            <person name="Rigling D."/>
            <person name="Ford K.L."/>
            <person name="Foster G.D."/>
            <person name="Pangilinan J."/>
            <person name="Papanicolaou A."/>
            <person name="Barry K."/>
            <person name="LaButti K."/>
            <person name="Viragh M."/>
            <person name="Koriabine M."/>
            <person name="Yan M."/>
            <person name="Riley R."/>
            <person name="Champramary S."/>
            <person name="Plett K.L."/>
            <person name="Tsai I.J."/>
            <person name="Slot J."/>
            <person name="Sipos G."/>
            <person name="Plett J."/>
            <person name="Nagy L.G."/>
            <person name="Grigoriev I.V."/>
        </authorList>
    </citation>
    <scope>NUCLEOTIDE SEQUENCE</scope>
    <source>
        <strain evidence="1">ICMP 16352</strain>
    </source>
</reference>
<organism evidence="1 2">
    <name type="scientific">Armillaria novae-zelandiae</name>
    <dbReference type="NCBI Taxonomy" id="153914"/>
    <lineage>
        <taxon>Eukaryota</taxon>
        <taxon>Fungi</taxon>
        <taxon>Dikarya</taxon>
        <taxon>Basidiomycota</taxon>
        <taxon>Agaricomycotina</taxon>
        <taxon>Agaricomycetes</taxon>
        <taxon>Agaricomycetidae</taxon>
        <taxon>Agaricales</taxon>
        <taxon>Marasmiineae</taxon>
        <taxon>Physalacriaceae</taxon>
        <taxon>Armillaria</taxon>
    </lineage>
</organism>
<keyword evidence="2" id="KW-1185">Reference proteome</keyword>
<gene>
    <name evidence="1" type="ORF">IW261DRAFT_1611125</name>
</gene>
<dbReference type="AlphaFoldDB" id="A0AA39U8Q2"/>